<gene>
    <name evidence="2" type="ORF">Ana3638_20770</name>
</gene>
<evidence type="ECO:0000313" key="3">
    <source>
        <dbReference type="Proteomes" id="UP000464314"/>
    </source>
</evidence>
<dbReference type="KEGG" id="anr:Ana3638_20770"/>
<sequence length="211" mass="24486">MDKKIQLLISFLILLSCIGFIVYSINFRRAENAKKSYKEVNTIIEDKNLENTDIYDNFLKNFDCQGEKYYYSFIELDSYDYPILLLSNGVYKFNNESEVALWTDIYYPVNNEIIMFGNINSNGTAYPISADTTGIYTAGGHEVTKYSLDIQNHKLKMINKYIMFFHKVGQEVNAITIGVIGDENKIVSEEEFDKAYKEYGNANIIYFKRLC</sequence>
<dbReference type="RefSeq" id="WP_161839732.1">
    <property type="nucleotide sequence ID" value="NZ_CP048000.1"/>
</dbReference>
<accession>A0A6P1TNT7</accession>
<evidence type="ECO:0000313" key="2">
    <source>
        <dbReference type="EMBL" id="QHQ62910.1"/>
    </source>
</evidence>
<dbReference type="AlphaFoldDB" id="A0A6P1TNT7"/>
<proteinExistence type="predicted"/>
<keyword evidence="1" id="KW-1133">Transmembrane helix</keyword>
<evidence type="ECO:0000256" key="1">
    <source>
        <dbReference type="SAM" id="Phobius"/>
    </source>
</evidence>
<reference evidence="2 3" key="1">
    <citation type="submission" date="2020-01" db="EMBL/GenBank/DDBJ databases">
        <title>Genome analysis of Anaerocolumna sp. CBA3638.</title>
        <authorList>
            <person name="Kim J."/>
            <person name="Roh S.W."/>
        </authorList>
    </citation>
    <scope>NUCLEOTIDE SEQUENCE [LARGE SCALE GENOMIC DNA]</scope>
    <source>
        <strain evidence="2 3">CBA3638</strain>
    </source>
</reference>
<dbReference type="Proteomes" id="UP000464314">
    <property type="component" value="Chromosome"/>
</dbReference>
<keyword evidence="3" id="KW-1185">Reference proteome</keyword>
<feature type="transmembrane region" description="Helical" evidence="1">
    <location>
        <begin position="6"/>
        <end position="25"/>
    </location>
</feature>
<protein>
    <submittedName>
        <fullName evidence="2">Uncharacterized protein</fullName>
    </submittedName>
</protein>
<keyword evidence="1" id="KW-0472">Membrane</keyword>
<organism evidence="2 3">
    <name type="scientific">Anaerocolumna sedimenticola</name>
    <dbReference type="NCBI Taxonomy" id="2696063"/>
    <lineage>
        <taxon>Bacteria</taxon>
        <taxon>Bacillati</taxon>
        <taxon>Bacillota</taxon>
        <taxon>Clostridia</taxon>
        <taxon>Lachnospirales</taxon>
        <taxon>Lachnospiraceae</taxon>
        <taxon>Anaerocolumna</taxon>
    </lineage>
</organism>
<dbReference type="PROSITE" id="PS51257">
    <property type="entry name" value="PROKAR_LIPOPROTEIN"/>
    <property type="match status" value="1"/>
</dbReference>
<dbReference type="EMBL" id="CP048000">
    <property type="protein sequence ID" value="QHQ62910.1"/>
    <property type="molecule type" value="Genomic_DNA"/>
</dbReference>
<name>A0A6P1TNT7_9FIRM</name>
<keyword evidence="1" id="KW-0812">Transmembrane</keyword>